<keyword evidence="4" id="KW-1048">Host nucleus</keyword>
<protein>
    <submittedName>
        <fullName evidence="8">Tegument protein</fullName>
    </submittedName>
</protein>
<dbReference type="RefSeq" id="YP_009227254.1">
    <property type="nucleotide sequence ID" value="NC_029132.1"/>
</dbReference>
<evidence type="ECO:0000256" key="4">
    <source>
        <dbReference type="ARBA" id="ARBA00022562"/>
    </source>
</evidence>
<dbReference type="Pfam" id="PF03252">
    <property type="entry name" value="Herpes_UL21"/>
    <property type="match status" value="1"/>
</dbReference>
<proteinExistence type="predicted"/>
<keyword evidence="5" id="KW-0920">Virion tegument</keyword>
<dbReference type="EMBL" id="KT594769">
    <property type="protein sequence ID" value="AMB17017.1"/>
    <property type="molecule type" value="Genomic_DNA"/>
</dbReference>
<dbReference type="GO" id="GO:0030430">
    <property type="term" value="C:host cell cytoplasm"/>
    <property type="evidence" value="ECO:0007669"/>
    <property type="project" value="UniProtKB-SubCell"/>
</dbReference>
<dbReference type="GO" id="GO:0019033">
    <property type="term" value="C:viral tegument"/>
    <property type="evidence" value="ECO:0007669"/>
    <property type="project" value="UniProtKB-SubCell"/>
</dbReference>
<evidence type="ECO:0000256" key="5">
    <source>
        <dbReference type="ARBA" id="ARBA00022580"/>
    </source>
</evidence>
<comment type="subcellular location">
    <subcellularLocation>
        <location evidence="2">Host cytoplasm</location>
    </subcellularLocation>
    <subcellularLocation>
        <location evidence="1">Host nucleus</location>
    </subcellularLocation>
    <subcellularLocation>
        <location evidence="3">Virion tegument</location>
    </subcellularLocation>
</comment>
<evidence type="ECO:0000256" key="3">
    <source>
        <dbReference type="ARBA" id="ARBA00004535"/>
    </source>
</evidence>
<keyword evidence="7" id="KW-1035">Host cytoplasm</keyword>
<evidence type="ECO:0000256" key="7">
    <source>
        <dbReference type="ARBA" id="ARBA00023200"/>
    </source>
</evidence>
<dbReference type="InterPro" id="IPR004936">
    <property type="entry name" value="Herpes_UL21"/>
</dbReference>
<dbReference type="GeneID" id="26828100"/>
<evidence type="ECO:0000256" key="1">
    <source>
        <dbReference type="ARBA" id="ARBA00004147"/>
    </source>
</evidence>
<gene>
    <name evidence="8" type="primary">UL21</name>
</gene>
<organism evidence="8 9">
    <name type="scientific">Macropodid alphaherpesvirus 1</name>
    <dbReference type="NCBI Taxonomy" id="137443"/>
    <lineage>
        <taxon>Viruses</taxon>
        <taxon>Duplodnaviria</taxon>
        <taxon>Heunggongvirae</taxon>
        <taxon>Peploviricota</taxon>
        <taxon>Herviviricetes</taxon>
        <taxon>Herpesvirales</taxon>
        <taxon>Orthoherpesviridae</taxon>
        <taxon>Alphaherpesvirinae</taxon>
        <taxon>Simplexvirus</taxon>
        <taxon>Simplexvirus macropodidalpha1</taxon>
    </lineage>
</organism>
<sequence length="531" mass="58853">MEIVYASTHIHNNVILYFTEDEQRAYFVCGGCVYSLGRPQPDQPSELVKFGLVVRGTRPQDLTIANYVRSETRRNLKTLGCVTEDAVFLDRVYFLNPTISSEADIINCTDVDIFDECLKDYLTTKPGDQDIRIIGVHIREQDKILEIRIPPLITDAETTIVYPPAPHAFGLAHVRLRQLPPVLAQLLHGLFESFPLSSPEDPDPPRRTEILITGPQMACTIPGELTDPRGPKRTTFSEFVQVKHIDRIGTQKFSRARGLGQIPYPSLAELWLVFCEGDRALFTTPPPTYLTPTEECTRTLLVKQAALLFGTPNSPRAFLGNNLPLLGQGETKVPLTPLQKMAAYYFLIQRIHRGQIFPLLVKLVTRYVDACKISVPPICEYVLGDILNSLFRDALLSGLLAEQLIRGKAWTHAAFAIGNDIKLDSLAVLQRARALTASSLRLIPPSIQPQHIHILGALLNALYAGHSRLSAITYVARLTGETSLVFLAGTLNRVSALDPVVVRSDTGIRAVNYLAALLSSQIANITRKPTP</sequence>
<dbReference type="KEGG" id="vg:26828100"/>
<evidence type="ECO:0000256" key="2">
    <source>
        <dbReference type="ARBA" id="ARBA00004192"/>
    </source>
</evidence>
<evidence type="ECO:0000256" key="6">
    <source>
        <dbReference type="ARBA" id="ARBA00022844"/>
    </source>
</evidence>
<accession>A0A120HUI8</accession>
<dbReference type="OrthoDB" id="5988at10239"/>
<evidence type="ECO:0000313" key="9">
    <source>
        <dbReference type="Proteomes" id="UP000169848"/>
    </source>
</evidence>
<reference evidence="8 9" key="1">
    <citation type="journal article" date="2016" name="BMC Genomics">
        <title>The first genome sequence of a metatherian herpesvirus: Macropodid herpesvirus 1.</title>
        <authorList>
            <person name="Vaz P.K."/>
            <person name="Mahony T.J."/>
            <person name="Hartley C.A."/>
            <person name="Fowler E.V."/>
            <person name="Ficorilli N."/>
            <person name="Lee S.W."/>
            <person name="Gilkerson J.R."/>
            <person name="Browning G.F."/>
            <person name="Devlin J.M."/>
        </authorList>
    </citation>
    <scope>NUCLEOTIDE SEQUENCE [LARGE SCALE GENOMIC DNA]</scope>
    <source>
        <strain evidence="8">MaHV1.3076/08</strain>
    </source>
</reference>
<keyword evidence="6" id="KW-0946">Virion</keyword>
<dbReference type="Proteomes" id="UP000169848">
    <property type="component" value="Segment"/>
</dbReference>
<keyword evidence="9" id="KW-1185">Reference proteome</keyword>
<name>A0A120HUI8_9ALPH</name>
<dbReference type="GO" id="GO:0042025">
    <property type="term" value="C:host cell nucleus"/>
    <property type="evidence" value="ECO:0007669"/>
    <property type="project" value="UniProtKB-SubCell"/>
</dbReference>
<evidence type="ECO:0000313" key="8">
    <source>
        <dbReference type="EMBL" id="AMB17017.1"/>
    </source>
</evidence>